<protein>
    <submittedName>
        <fullName evidence="4">Aminotransferase</fullName>
    </submittedName>
</protein>
<dbReference type="Proteomes" id="UP000502498">
    <property type="component" value="Chromosome"/>
</dbReference>
<dbReference type="InterPro" id="IPR015422">
    <property type="entry name" value="PyrdxlP-dep_Trfase_small"/>
</dbReference>
<dbReference type="GO" id="GO:0030170">
    <property type="term" value="F:pyridoxal phosphate binding"/>
    <property type="evidence" value="ECO:0007669"/>
    <property type="project" value="InterPro"/>
</dbReference>
<gene>
    <name evidence="4" type="ORF">HQM25_05985</name>
</gene>
<dbReference type="CDD" id="cd00610">
    <property type="entry name" value="OAT_like"/>
    <property type="match status" value="1"/>
</dbReference>
<feature type="domain" description="Aminoglycoside phosphotransferase" evidence="3">
    <location>
        <begin position="44"/>
        <end position="277"/>
    </location>
</feature>
<dbReference type="EMBL" id="CP054038">
    <property type="protein sequence ID" value="QKJ18973.1"/>
    <property type="molecule type" value="Genomic_DNA"/>
</dbReference>
<dbReference type="Pfam" id="PF01636">
    <property type="entry name" value="APH"/>
    <property type="match status" value="1"/>
</dbReference>
<dbReference type="GO" id="GO:0008483">
    <property type="term" value="F:transaminase activity"/>
    <property type="evidence" value="ECO:0007669"/>
    <property type="project" value="UniProtKB-KW"/>
</dbReference>
<comment type="similarity">
    <text evidence="1">Belongs to the class-III pyridoxal-phosphate-dependent aminotransferase family.</text>
</comment>
<dbReference type="RefSeq" id="WP_172989414.1">
    <property type="nucleotide sequence ID" value="NZ_CP054038.1"/>
</dbReference>
<keyword evidence="2" id="KW-0663">Pyridoxal phosphate</keyword>
<name>A0A7D4PTM3_9MICO</name>
<dbReference type="NCBIfam" id="NF004800">
    <property type="entry name" value="PRK06149.1"/>
    <property type="match status" value="1"/>
</dbReference>
<organism evidence="4 5">
    <name type="scientific">Microbacterium hominis</name>
    <dbReference type="NCBI Taxonomy" id="162426"/>
    <lineage>
        <taxon>Bacteria</taxon>
        <taxon>Bacillati</taxon>
        <taxon>Actinomycetota</taxon>
        <taxon>Actinomycetes</taxon>
        <taxon>Micrococcales</taxon>
        <taxon>Microbacteriaceae</taxon>
        <taxon>Microbacterium</taxon>
    </lineage>
</organism>
<dbReference type="SUPFAM" id="SSF53383">
    <property type="entry name" value="PLP-dependent transferases"/>
    <property type="match status" value="1"/>
</dbReference>
<dbReference type="PANTHER" id="PTHR45688:SF13">
    <property type="entry name" value="ALANINE--GLYOXYLATE AMINOTRANSFERASE 2-LIKE"/>
    <property type="match status" value="1"/>
</dbReference>
<proteinExistence type="inferred from homology"/>
<sequence length="966" mass="101267">MSAVPPRDGAALIQPAPPEISPETASLLARDEWGVDAAARALGSHQDRNFLLSALPAPLLLKIANPSVSAAELEAQSAAAARIAAAGIRAPRALAVGDATARPVEVDGVRMHARLLEFLEGETLSGDRHLTAAVVDEMGSLAARVDRALEGFTAAGAERTHQWDLRHAPDALSALLPHVADAPLRDRLDRAAAEAWAAIVTVADDLPVQFIHGDLTDDNVVSGPDGHPDGVIDLGDLNRSWTVGELAITLSSLLHHDGVDLAAALRAVAAYHRVRPLSPAEAEALWPLLVLRGATLVASAHHVLATDAGNAYAAENLAHEMLILDAATSVPLPVGTALVRAAIGDPPAALDATGLVVASAVEATGAGVADLSPSSPALKEDRWLADDAEAAVFAAARAGGGIAVARFDESRLTRSALHAPTEPANVALGLELVADAGMPVRAPWRGIVSARADDEVVLTAHGLDLRVSGVRDAPPAGTDVAPGARLGDVGGSAWFSLSRAGVTLPRFVPRSQAAAWRVVAADPAPVILGAHAPAPAARPDAASLLDRRSRAFADVQEHYFADPPVIVRGWREHLIDADGRVYLDTLNNVTSVGHAHPRIVSAVAEQWSLINTNSRFHYPAVVEFAERLAALAPDPLDTVFLVNSGSEAVDLALRLAQAWSGRLDVVAMREAYHGWTYLTDAVSTSVADNPAALETRPAWVHTVAAPNTFRGAYAADEAHRYAEDAVAEIGRLAAAGTPAGAFLAETFYGNAGGMVLPDGYLAAVYAAVREHGGLAVADEVQVGYGRLGRWFWGFEQQDAVPDVIAVAKAMGDGHPLGAVITTREIAERYRAGGYFFSSAGGSPVSSVVGLTVLDIIRDERLQENARDVGEYLVSRLEELGQRHPLIGAVHGAGLYLGPEFVRDRATWEPATAETAAICDRLRALGVIAQPTGDHQNILKIKPPLCFTRASADALVDALDRVLSTGW</sequence>
<keyword evidence="4" id="KW-0808">Transferase</keyword>
<dbReference type="InterPro" id="IPR015424">
    <property type="entry name" value="PyrdxlP-dep_Trfase"/>
</dbReference>
<evidence type="ECO:0000313" key="5">
    <source>
        <dbReference type="Proteomes" id="UP000502498"/>
    </source>
</evidence>
<evidence type="ECO:0000256" key="1">
    <source>
        <dbReference type="ARBA" id="ARBA00008954"/>
    </source>
</evidence>
<dbReference type="Gene3D" id="3.90.1200.10">
    <property type="match status" value="1"/>
</dbReference>
<evidence type="ECO:0000313" key="4">
    <source>
        <dbReference type="EMBL" id="QKJ18973.1"/>
    </source>
</evidence>
<evidence type="ECO:0000259" key="3">
    <source>
        <dbReference type="Pfam" id="PF01636"/>
    </source>
</evidence>
<dbReference type="AlphaFoldDB" id="A0A7D4PTM3"/>
<dbReference type="InterPro" id="IPR015421">
    <property type="entry name" value="PyrdxlP-dep_Trfase_major"/>
</dbReference>
<dbReference type="Gene3D" id="3.40.640.10">
    <property type="entry name" value="Type I PLP-dependent aspartate aminotransferase-like (Major domain)"/>
    <property type="match status" value="1"/>
</dbReference>
<keyword evidence="4" id="KW-0032">Aminotransferase</keyword>
<dbReference type="InterPro" id="IPR002575">
    <property type="entry name" value="Aminoglycoside_PTrfase"/>
</dbReference>
<evidence type="ECO:0000256" key="2">
    <source>
        <dbReference type="ARBA" id="ARBA00022898"/>
    </source>
</evidence>
<dbReference type="Gene3D" id="3.90.1150.10">
    <property type="entry name" value="Aspartate Aminotransferase, domain 1"/>
    <property type="match status" value="1"/>
</dbReference>
<dbReference type="SUPFAM" id="SSF56112">
    <property type="entry name" value="Protein kinase-like (PK-like)"/>
    <property type="match status" value="1"/>
</dbReference>
<accession>A0A7D4PTM3</accession>
<reference evidence="4 5" key="1">
    <citation type="submission" date="2020-05" db="EMBL/GenBank/DDBJ databases">
        <title>Strain PA2F3 complete genome.</title>
        <authorList>
            <person name="Kim Y.-S."/>
            <person name="Kim S.-J."/>
            <person name="Jung H.-k."/>
            <person name="Kim S.-E."/>
            <person name="Kim K.-H."/>
        </authorList>
    </citation>
    <scope>NUCLEOTIDE SEQUENCE [LARGE SCALE GENOMIC DNA]</scope>
    <source>
        <strain evidence="4 5">PA2F3</strain>
    </source>
</reference>
<dbReference type="Pfam" id="PF00202">
    <property type="entry name" value="Aminotran_3"/>
    <property type="match status" value="1"/>
</dbReference>
<dbReference type="InterPro" id="IPR005814">
    <property type="entry name" value="Aminotrans_3"/>
</dbReference>
<dbReference type="InterPro" id="IPR011009">
    <property type="entry name" value="Kinase-like_dom_sf"/>
</dbReference>
<dbReference type="PANTHER" id="PTHR45688">
    <property type="match status" value="1"/>
</dbReference>